<dbReference type="SUPFAM" id="SSF118196">
    <property type="entry name" value="YaeB-like"/>
    <property type="match status" value="1"/>
</dbReference>
<name>A0A4R6ATX0_9RHOB</name>
<keyword evidence="5" id="KW-1185">Reference proteome</keyword>
<comment type="caution">
    <text evidence="4">The sequence shown here is derived from an EMBL/GenBank/DDBJ whole genome shotgun (WGS) entry which is preliminary data.</text>
</comment>
<evidence type="ECO:0000256" key="2">
    <source>
        <dbReference type="ARBA" id="ARBA00033753"/>
    </source>
</evidence>
<dbReference type="InterPro" id="IPR036414">
    <property type="entry name" value="YaeB_N_sf"/>
</dbReference>
<gene>
    <name evidence="4" type="ORF">E2L05_11785</name>
</gene>
<keyword evidence="4" id="KW-0489">Methyltransferase</keyword>
<dbReference type="PANTHER" id="PTHR12818:SF0">
    <property type="entry name" value="TRNA (ADENINE(37)-N6)-METHYLTRANSFERASE"/>
    <property type="match status" value="1"/>
</dbReference>
<protein>
    <submittedName>
        <fullName evidence="4">S-adenosylmethionine-dependent methyltransferase</fullName>
    </submittedName>
</protein>
<dbReference type="RefSeq" id="WP_133343113.1">
    <property type="nucleotide sequence ID" value="NZ_SMZO01000025.1"/>
</dbReference>
<keyword evidence="4" id="KW-0808">Transferase</keyword>
<proteinExistence type="inferred from homology"/>
<accession>A0A4R6ATX0</accession>
<organism evidence="4 5">
    <name type="scientific">Meridianimarinicoccus aquatilis</name>
    <dbReference type="NCBI Taxonomy" id="2552766"/>
    <lineage>
        <taxon>Bacteria</taxon>
        <taxon>Pseudomonadati</taxon>
        <taxon>Pseudomonadota</taxon>
        <taxon>Alphaproteobacteria</taxon>
        <taxon>Rhodobacterales</taxon>
        <taxon>Paracoccaceae</taxon>
        <taxon>Meridianimarinicoccus</taxon>
    </lineage>
</organism>
<feature type="domain" description="TsaA-like" evidence="3">
    <location>
        <begin position="24"/>
        <end position="159"/>
    </location>
</feature>
<dbReference type="OrthoDB" id="9804309at2"/>
<dbReference type="Gene3D" id="2.40.30.70">
    <property type="entry name" value="YaeB-like"/>
    <property type="match status" value="1"/>
</dbReference>
<dbReference type="PROSITE" id="PS51668">
    <property type="entry name" value="TSAA_2"/>
    <property type="match status" value="1"/>
</dbReference>
<sequence length="160" mass="17134">MGDTLRPGEQTLAFDPGARADASVCFIGHIRSPWGPDTETPKNIGKARATGQDARIELADGFGDGLLGLKVGQPLIVTYWMHLGRRDLIVQAPRHADGPCGTFALRSPRRPNPMAMSTVLITSLDQGAGVIGIDAIDAFDRTPVVDIKPWLGTVDLPPNR</sequence>
<dbReference type="PANTHER" id="PTHR12818">
    <property type="entry name" value="TRNA (ADENINE(37)-N6)-METHYLTRANSFERASE"/>
    <property type="match status" value="1"/>
</dbReference>
<dbReference type="InterPro" id="IPR040372">
    <property type="entry name" value="YaeB-like"/>
</dbReference>
<dbReference type="AlphaFoldDB" id="A0A4R6ATX0"/>
<comment type="similarity">
    <text evidence="2">Belongs to the tRNA methyltransferase O family.</text>
</comment>
<evidence type="ECO:0000313" key="5">
    <source>
        <dbReference type="Proteomes" id="UP000294562"/>
    </source>
</evidence>
<evidence type="ECO:0000313" key="4">
    <source>
        <dbReference type="EMBL" id="TDL86984.1"/>
    </source>
</evidence>
<dbReference type="Pfam" id="PF01980">
    <property type="entry name" value="TrmO_N"/>
    <property type="match status" value="1"/>
</dbReference>
<dbReference type="InterPro" id="IPR036413">
    <property type="entry name" value="YaeB-like_sf"/>
</dbReference>
<reference evidence="4 5" key="1">
    <citation type="submission" date="2019-03" db="EMBL/GenBank/DDBJ databases">
        <title>Rhodobacteraceae bacterium SM1902, a new member of the family Rhodobacteraceae isolated from Yantai.</title>
        <authorList>
            <person name="Sun Y."/>
        </authorList>
    </citation>
    <scope>NUCLEOTIDE SEQUENCE [LARGE SCALE GENOMIC DNA]</scope>
    <source>
        <strain evidence="4 5">SM1902</strain>
    </source>
</reference>
<dbReference type="GO" id="GO:0008168">
    <property type="term" value="F:methyltransferase activity"/>
    <property type="evidence" value="ECO:0007669"/>
    <property type="project" value="UniProtKB-KW"/>
</dbReference>
<dbReference type="Proteomes" id="UP000294562">
    <property type="component" value="Unassembled WGS sequence"/>
</dbReference>
<dbReference type="GO" id="GO:0032259">
    <property type="term" value="P:methylation"/>
    <property type="evidence" value="ECO:0007669"/>
    <property type="project" value="UniProtKB-KW"/>
</dbReference>
<evidence type="ECO:0000259" key="3">
    <source>
        <dbReference type="PROSITE" id="PS51668"/>
    </source>
</evidence>
<evidence type="ECO:0000256" key="1">
    <source>
        <dbReference type="ARBA" id="ARBA00022691"/>
    </source>
</evidence>
<dbReference type="EMBL" id="SMZO01000025">
    <property type="protein sequence ID" value="TDL86984.1"/>
    <property type="molecule type" value="Genomic_DNA"/>
</dbReference>
<dbReference type="InterPro" id="IPR023370">
    <property type="entry name" value="TrmO-like_N"/>
</dbReference>
<keyword evidence="1" id="KW-0949">S-adenosyl-L-methionine</keyword>